<organism evidence="7 8">
    <name type="scientific">Sphingobacterium thermophilum</name>
    <dbReference type="NCBI Taxonomy" id="768534"/>
    <lineage>
        <taxon>Bacteria</taxon>
        <taxon>Pseudomonadati</taxon>
        <taxon>Bacteroidota</taxon>
        <taxon>Sphingobacteriia</taxon>
        <taxon>Sphingobacteriales</taxon>
        <taxon>Sphingobacteriaceae</taxon>
        <taxon>Sphingobacterium</taxon>
    </lineage>
</organism>
<dbReference type="Gene3D" id="2.170.130.10">
    <property type="entry name" value="TonB-dependent receptor, plug domain"/>
    <property type="match status" value="1"/>
</dbReference>
<comment type="caution">
    <text evidence="7">The sequence shown here is derived from an EMBL/GenBank/DDBJ whole genome shotgun (WGS) entry which is preliminary data.</text>
</comment>
<dbReference type="Pfam" id="PF13715">
    <property type="entry name" value="CarbopepD_reg_2"/>
    <property type="match status" value="1"/>
</dbReference>
<keyword evidence="8" id="KW-1185">Reference proteome</keyword>
<dbReference type="SUPFAM" id="SSF49464">
    <property type="entry name" value="Carboxypeptidase regulatory domain-like"/>
    <property type="match status" value="1"/>
</dbReference>
<sequence>MIKFSYYVALIISMVTIQVSRTAAQQFGVKGKVLDIETYKPIPGVSIKIANTTLATSTDEAGEFSINLPSKTGEYTLVSTFVGYDPDSTKFNLQANDWEFVSVTLINTNSTLDEVVVTRRRERASEIALLEERKLSNLMVEKIGAQELSRKGVSDAEGALTKMSGVTKSASGANVFVRGLGDRYNSTTLNGLALPSEDPLNKNISLDFFGTSVIDNIAVNKTFNPALGGDVAGANIDILSKEFSGSDFFQIGASSGINSQAIKAEDFKKIDGTNWFGSLKERKSPITDLTSYDFANNWNPSQIKTPINSSFSLSGGKRFNLANGTLNLFVTGNMDSEYRYYDGVIRQTSTAGTIFLDQEMERSEYNVSKTAMANLKYSFGNHSISFNSMYIGDQGQSYGQNYGLNISDDDGDIRLWRRQHVVDNHLFVNQLLSKLELTNDWTLDLGVGYNHVSANEPDRRTNNILLRDGTYRFYNNANGADNERYYSEIGERGWTAKAIATYKFENDRNFERKIDFGYNGNLVRRDFEVRMFNHNVKGDVTLSHGVDDIDDSFNGGTLADDYFQLTTNWGAGVSALKPNWYNAKKDIHSALVVGTYQFSEKFTGVLGVRYDRVNQVIDYEIQTRTSVADGPSTIDKNYILPSLNLKYALTEKSNLRASASRSYTLPQFIELAPFQNTFATFKSEGNPDLSPVENNNFDLKWELFPSSGELVSVGAFFKSMKNPIARVEYGNNIMTYHNIGSTAEIAGAEIEVKKNLLKTSTGYGDNILSAGANVSYLYSSQKLEASEVYFGETRSALQGASPLLANADVSYLYNGNRWNLTSSIVANYFSDRVFMIGTHTYKNVIEKGVPTLDFVTNAVINDKWGVNLRVRNMLNPKINLERETDSNENIVLESYKRGVDASVGISYKF</sequence>
<dbReference type="InterPro" id="IPR012910">
    <property type="entry name" value="Plug_dom"/>
</dbReference>
<dbReference type="RefSeq" id="WP_345067782.1">
    <property type="nucleotide sequence ID" value="NZ_BAABGR010000026.1"/>
</dbReference>
<comment type="subcellular location">
    <subcellularLocation>
        <location evidence="1 4">Cell outer membrane</location>
    </subcellularLocation>
</comment>
<dbReference type="Gene3D" id="2.40.170.20">
    <property type="entry name" value="TonB-dependent receptor, beta-barrel domain"/>
    <property type="match status" value="1"/>
</dbReference>
<dbReference type="PANTHER" id="PTHR40980:SF5">
    <property type="entry name" value="TONB-DEPENDENT RECEPTOR"/>
    <property type="match status" value="1"/>
</dbReference>
<evidence type="ECO:0000259" key="6">
    <source>
        <dbReference type="Pfam" id="PF07715"/>
    </source>
</evidence>
<dbReference type="InterPro" id="IPR008969">
    <property type="entry name" value="CarboxyPept-like_regulatory"/>
</dbReference>
<keyword evidence="4" id="KW-0798">TonB box</keyword>
<feature type="domain" description="TonB-dependent receptor plug" evidence="6">
    <location>
        <begin position="140"/>
        <end position="230"/>
    </location>
</feature>
<dbReference type="InterPro" id="IPR000531">
    <property type="entry name" value="Beta-barrel_TonB"/>
</dbReference>
<dbReference type="Gene3D" id="2.60.40.1120">
    <property type="entry name" value="Carboxypeptidase-like, regulatory domain"/>
    <property type="match status" value="1"/>
</dbReference>
<reference evidence="8" key="1">
    <citation type="journal article" date="2019" name="Int. J. Syst. Evol. Microbiol.">
        <title>The Global Catalogue of Microorganisms (GCM) 10K type strain sequencing project: providing services to taxonomists for standard genome sequencing and annotation.</title>
        <authorList>
            <consortium name="The Broad Institute Genomics Platform"/>
            <consortium name="The Broad Institute Genome Sequencing Center for Infectious Disease"/>
            <person name="Wu L."/>
            <person name="Ma J."/>
        </authorList>
    </citation>
    <scope>NUCLEOTIDE SEQUENCE [LARGE SCALE GENOMIC DNA]</scope>
    <source>
        <strain evidence="8">JCM 17858</strain>
    </source>
</reference>
<proteinExistence type="inferred from homology"/>
<evidence type="ECO:0000259" key="5">
    <source>
        <dbReference type="Pfam" id="PF00593"/>
    </source>
</evidence>
<evidence type="ECO:0000256" key="2">
    <source>
        <dbReference type="ARBA" id="ARBA00023136"/>
    </source>
</evidence>
<evidence type="ECO:0000256" key="3">
    <source>
        <dbReference type="ARBA" id="ARBA00023237"/>
    </source>
</evidence>
<dbReference type="InterPro" id="IPR037066">
    <property type="entry name" value="Plug_dom_sf"/>
</dbReference>
<evidence type="ECO:0000256" key="4">
    <source>
        <dbReference type="RuleBase" id="RU003357"/>
    </source>
</evidence>
<protein>
    <submittedName>
        <fullName evidence="7">TonB-dependent receptor</fullName>
    </submittedName>
</protein>
<gene>
    <name evidence="7" type="ORF">GCM10023173_18410</name>
</gene>
<dbReference type="Pfam" id="PF00593">
    <property type="entry name" value="TonB_dep_Rec_b-barrel"/>
    <property type="match status" value="1"/>
</dbReference>
<feature type="domain" description="TonB-dependent receptor-like beta-barrel" evidence="5">
    <location>
        <begin position="470"/>
        <end position="872"/>
    </location>
</feature>
<keyword evidence="2 4" id="KW-0472">Membrane</keyword>
<dbReference type="InterPro" id="IPR036942">
    <property type="entry name" value="Beta-barrel_TonB_sf"/>
</dbReference>
<dbReference type="Pfam" id="PF07715">
    <property type="entry name" value="Plug"/>
    <property type="match status" value="1"/>
</dbReference>
<evidence type="ECO:0000256" key="1">
    <source>
        <dbReference type="ARBA" id="ARBA00004442"/>
    </source>
</evidence>
<dbReference type="PANTHER" id="PTHR40980">
    <property type="entry name" value="PLUG DOMAIN-CONTAINING PROTEIN"/>
    <property type="match status" value="1"/>
</dbReference>
<dbReference type="EMBL" id="BAABGR010000026">
    <property type="protein sequence ID" value="GAA4517648.1"/>
    <property type="molecule type" value="Genomic_DNA"/>
</dbReference>
<dbReference type="Proteomes" id="UP001500394">
    <property type="component" value="Unassembled WGS sequence"/>
</dbReference>
<dbReference type="SUPFAM" id="SSF56935">
    <property type="entry name" value="Porins"/>
    <property type="match status" value="1"/>
</dbReference>
<evidence type="ECO:0000313" key="8">
    <source>
        <dbReference type="Proteomes" id="UP001500394"/>
    </source>
</evidence>
<comment type="similarity">
    <text evidence="4">Belongs to the TonB-dependent receptor family.</text>
</comment>
<accession>A0ABP8R4G6</accession>
<name>A0ABP8R4G6_9SPHI</name>
<evidence type="ECO:0000313" key="7">
    <source>
        <dbReference type="EMBL" id="GAA4517648.1"/>
    </source>
</evidence>
<keyword evidence="7" id="KW-0675">Receptor</keyword>
<keyword evidence="3" id="KW-0998">Cell outer membrane</keyword>